<keyword evidence="10" id="KW-1185">Reference proteome</keyword>
<name>A0A545W633_9HYPO</name>
<dbReference type="SUPFAM" id="SSF51735">
    <property type="entry name" value="NAD(P)-binding Rossmann-fold domains"/>
    <property type="match status" value="1"/>
</dbReference>
<evidence type="ECO:0000259" key="7">
    <source>
        <dbReference type="Pfam" id="PF01232"/>
    </source>
</evidence>
<keyword evidence="3" id="KW-0520">NAD</keyword>
<comment type="catalytic activity">
    <reaction evidence="6">
        <text>D-mannitol + NAD(+) = D-fructose + NADH + H(+)</text>
        <dbReference type="Rhea" id="RHEA:12084"/>
        <dbReference type="ChEBI" id="CHEBI:15378"/>
        <dbReference type="ChEBI" id="CHEBI:16899"/>
        <dbReference type="ChEBI" id="CHEBI:37721"/>
        <dbReference type="ChEBI" id="CHEBI:57540"/>
        <dbReference type="ChEBI" id="CHEBI:57945"/>
        <dbReference type="EC" id="1.1.1.67"/>
    </reaction>
</comment>
<dbReference type="GO" id="GO:0046029">
    <property type="term" value="F:mannitol dehydrogenase activity"/>
    <property type="evidence" value="ECO:0007669"/>
    <property type="project" value="TreeGrafter"/>
</dbReference>
<evidence type="ECO:0000256" key="3">
    <source>
        <dbReference type="ARBA" id="ARBA00023027"/>
    </source>
</evidence>
<dbReference type="PRINTS" id="PR00084">
    <property type="entry name" value="MTLDHDRGNASE"/>
</dbReference>
<sequence>MSTTILRGIARSATAHGRSRLRTNGSRAAVCSALSRTGRGQQQFHTSPTQLRAQLASFDLKNQTLSSIAQASQQNKLDVKLPSFDRTNVKEGIVHIGVGGFHRSHLAVYVDTLMEKHGANEWAICGVGLKPFDAGIRDALGGQDCLYTVFERSAHGSNARVIGSINSFLYAPDGPSKVIDKMAHEDTKIVSMTITESGYYYNENTHDLELEHPDIVADIGSDLKAPRTTFGYLYAALEKRHAAGLQPFTILSCDNMQGNGSITRHMLLSFARARNSELVDWISSKTLFPNSMVDRITPRTTEEDKLALAKDFGIQDSWPVVAEPFSQWVVEDAFVGGRPEFEKVGVQVVRNVYEVEKFECHKLRLLNASHSAIAYAGYLAKFVHVHEVFENPLFRGFIYNMMHKEVKPLMPKIKDVDLDKYCDTLLERFSNPAIMDQVNRLTLNGSGKLPQFIMPSIAEHIMAGTHDFKRLVFVVATWFRYLNGVDEQGKAIVIDDPMAKDLQARAIEGGDKPFPLLDVKSLFGDDLRGSKIFVDELTEALRLIYKEGTMAALAKYVD</sequence>
<dbReference type="PANTHER" id="PTHR43362">
    <property type="entry name" value="MANNITOL DEHYDROGENASE DSF1-RELATED"/>
    <property type="match status" value="1"/>
</dbReference>
<evidence type="ECO:0000313" key="9">
    <source>
        <dbReference type="EMBL" id="TQV98228.1"/>
    </source>
</evidence>
<dbReference type="STRING" id="43265.A0A545W633"/>
<comment type="caution">
    <text evidence="9">The sequence shown here is derived from an EMBL/GenBank/DDBJ whole genome shotgun (WGS) entry which is preliminary data.</text>
</comment>
<dbReference type="InterPro" id="IPR036291">
    <property type="entry name" value="NAD(P)-bd_dom_sf"/>
</dbReference>
<dbReference type="Pfam" id="PF01232">
    <property type="entry name" value="Mannitol_dh"/>
    <property type="match status" value="1"/>
</dbReference>
<dbReference type="AlphaFoldDB" id="A0A545W633"/>
<dbReference type="InterPro" id="IPR013131">
    <property type="entry name" value="Mannitol_DH_N"/>
</dbReference>
<feature type="domain" description="Mannitol dehydrogenase N-terminal" evidence="7">
    <location>
        <begin position="92"/>
        <end position="343"/>
    </location>
</feature>
<dbReference type="Gene3D" id="1.10.1040.10">
    <property type="entry name" value="N-(1-d-carboxylethyl)-l-norvaline Dehydrogenase, domain 2"/>
    <property type="match status" value="1"/>
</dbReference>
<dbReference type="Pfam" id="PF08125">
    <property type="entry name" value="Mannitol_dh_C"/>
    <property type="match status" value="1"/>
</dbReference>
<protein>
    <recommendedName>
        <fullName evidence="5">Mannitol 2-dehydrogenase</fullName>
        <ecNumber evidence="4">1.1.1.67</ecNumber>
    </recommendedName>
</protein>
<feature type="domain" description="Mannitol dehydrogenase C-terminal" evidence="8">
    <location>
        <begin position="355"/>
        <end position="542"/>
    </location>
</feature>
<organism evidence="9 10">
    <name type="scientific">Cordyceps javanica</name>
    <dbReference type="NCBI Taxonomy" id="43265"/>
    <lineage>
        <taxon>Eukaryota</taxon>
        <taxon>Fungi</taxon>
        <taxon>Dikarya</taxon>
        <taxon>Ascomycota</taxon>
        <taxon>Pezizomycotina</taxon>
        <taxon>Sordariomycetes</taxon>
        <taxon>Hypocreomycetidae</taxon>
        <taxon>Hypocreales</taxon>
        <taxon>Cordycipitaceae</taxon>
        <taxon>Cordyceps</taxon>
    </lineage>
</organism>
<dbReference type="EMBL" id="SPUK01000003">
    <property type="protein sequence ID" value="TQV98228.1"/>
    <property type="molecule type" value="Genomic_DNA"/>
</dbReference>
<accession>A0A545W633</accession>
<dbReference type="OrthoDB" id="418169at2759"/>
<dbReference type="Gene3D" id="3.40.50.720">
    <property type="entry name" value="NAD(P)-binding Rossmann-like Domain"/>
    <property type="match status" value="1"/>
</dbReference>
<dbReference type="InterPro" id="IPR000669">
    <property type="entry name" value="Mannitol_DH"/>
</dbReference>
<evidence type="ECO:0000256" key="2">
    <source>
        <dbReference type="ARBA" id="ARBA00023002"/>
    </source>
</evidence>
<dbReference type="GO" id="GO:0050086">
    <property type="term" value="F:mannitol 2-dehydrogenase activity"/>
    <property type="evidence" value="ECO:0007669"/>
    <property type="project" value="UniProtKB-EC"/>
</dbReference>
<proteinExistence type="inferred from homology"/>
<dbReference type="InterPro" id="IPR008927">
    <property type="entry name" value="6-PGluconate_DH-like_C_sf"/>
</dbReference>
<keyword evidence="2" id="KW-0560">Oxidoreductase</keyword>
<dbReference type="Proteomes" id="UP000315783">
    <property type="component" value="Unassembled WGS sequence"/>
</dbReference>
<dbReference type="InterPro" id="IPR050988">
    <property type="entry name" value="Mannitol_DH/Oxidoreductase"/>
</dbReference>
<gene>
    <name evidence="9" type="ORF">IF1G_02308</name>
</gene>
<evidence type="ECO:0000256" key="6">
    <source>
        <dbReference type="ARBA" id="ARBA00047733"/>
    </source>
</evidence>
<dbReference type="SUPFAM" id="SSF48179">
    <property type="entry name" value="6-phosphogluconate dehydrogenase C-terminal domain-like"/>
    <property type="match status" value="1"/>
</dbReference>
<comment type="similarity">
    <text evidence="1">Belongs to the mannitol dehydrogenase family.</text>
</comment>
<evidence type="ECO:0000256" key="4">
    <source>
        <dbReference type="ARBA" id="ARBA00038970"/>
    </source>
</evidence>
<dbReference type="FunFam" id="3.40.50.720:FF:000129">
    <property type="entry name" value="D-mannonate oxidoreductase"/>
    <property type="match status" value="1"/>
</dbReference>
<evidence type="ECO:0000259" key="8">
    <source>
        <dbReference type="Pfam" id="PF08125"/>
    </source>
</evidence>
<evidence type="ECO:0000256" key="1">
    <source>
        <dbReference type="ARBA" id="ARBA00006541"/>
    </source>
</evidence>
<reference evidence="9 10" key="1">
    <citation type="journal article" date="2019" name="Appl. Microbiol. Biotechnol.">
        <title>Genome sequence of Isaria javanica and comparative genome analysis insights into family S53 peptidase evolution in fungal entomopathogens.</title>
        <authorList>
            <person name="Lin R."/>
            <person name="Zhang X."/>
            <person name="Xin B."/>
            <person name="Zou M."/>
            <person name="Gao Y."/>
            <person name="Qin F."/>
            <person name="Hu Q."/>
            <person name="Xie B."/>
            <person name="Cheng X."/>
        </authorList>
    </citation>
    <scope>NUCLEOTIDE SEQUENCE [LARGE SCALE GENOMIC DNA]</scope>
    <source>
        <strain evidence="9 10">IJ1G</strain>
    </source>
</reference>
<dbReference type="InterPro" id="IPR013328">
    <property type="entry name" value="6PGD_dom2"/>
</dbReference>
<evidence type="ECO:0000256" key="5">
    <source>
        <dbReference type="ARBA" id="ARBA00040250"/>
    </source>
</evidence>
<dbReference type="EC" id="1.1.1.67" evidence="4"/>
<evidence type="ECO:0000313" key="10">
    <source>
        <dbReference type="Proteomes" id="UP000315783"/>
    </source>
</evidence>
<dbReference type="InterPro" id="IPR013118">
    <property type="entry name" value="Mannitol_DH_C"/>
</dbReference>
<dbReference type="PANTHER" id="PTHR43362:SF1">
    <property type="entry name" value="MANNITOL DEHYDROGENASE 2-RELATED"/>
    <property type="match status" value="1"/>
</dbReference>